<protein>
    <submittedName>
        <fullName evidence="2">Uncharacterized protein</fullName>
    </submittedName>
</protein>
<gene>
    <name evidence="2" type="ORF">H6G83_18505</name>
</gene>
<evidence type="ECO:0000313" key="3">
    <source>
        <dbReference type="Proteomes" id="UP000661112"/>
    </source>
</evidence>
<proteinExistence type="predicted"/>
<keyword evidence="1" id="KW-0472">Membrane</keyword>
<feature type="transmembrane region" description="Helical" evidence="1">
    <location>
        <begin position="6"/>
        <end position="29"/>
    </location>
</feature>
<organism evidence="2 3">
    <name type="scientific">Anabaena azotica FACHB-119</name>
    <dbReference type="NCBI Taxonomy" id="947527"/>
    <lineage>
        <taxon>Bacteria</taxon>
        <taxon>Bacillati</taxon>
        <taxon>Cyanobacteriota</taxon>
        <taxon>Cyanophyceae</taxon>
        <taxon>Nostocales</taxon>
        <taxon>Nostocaceae</taxon>
        <taxon>Anabaena</taxon>
        <taxon>Anabaena azotica</taxon>
    </lineage>
</organism>
<keyword evidence="1" id="KW-1133">Transmembrane helix</keyword>
<evidence type="ECO:0000313" key="2">
    <source>
        <dbReference type="EMBL" id="MBD2502579.1"/>
    </source>
</evidence>
<dbReference type="EMBL" id="JACJSG010000025">
    <property type="protein sequence ID" value="MBD2502579.1"/>
    <property type="molecule type" value="Genomic_DNA"/>
</dbReference>
<keyword evidence="3" id="KW-1185">Reference proteome</keyword>
<evidence type="ECO:0000256" key="1">
    <source>
        <dbReference type="SAM" id="Phobius"/>
    </source>
</evidence>
<reference evidence="2 3" key="1">
    <citation type="journal article" date="2020" name="ISME J.">
        <title>Comparative genomics reveals insights into cyanobacterial evolution and habitat adaptation.</title>
        <authorList>
            <person name="Chen M.Y."/>
            <person name="Teng W.K."/>
            <person name="Zhao L."/>
            <person name="Hu C.X."/>
            <person name="Zhou Y.K."/>
            <person name="Han B.P."/>
            <person name="Song L.R."/>
            <person name="Shu W.S."/>
        </authorList>
    </citation>
    <scope>NUCLEOTIDE SEQUENCE [LARGE SCALE GENOMIC DNA]</scope>
    <source>
        <strain evidence="2 3">FACHB-119</strain>
    </source>
</reference>
<name>A0ABR8D7A9_9NOST</name>
<comment type="caution">
    <text evidence="2">The sequence shown here is derived from an EMBL/GenBank/DDBJ whole genome shotgun (WGS) entry which is preliminary data.</text>
</comment>
<accession>A0ABR8D7A9</accession>
<dbReference type="Proteomes" id="UP000661112">
    <property type="component" value="Unassembled WGS sequence"/>
</dbReference>
<feature type="transmembrane region" description="Helical" evidence="1">
    <location>
        <begin position="41"/>
        <end position="62"/>
    </location>
</feature>
<keyword evidence="1" id="KW-0812">Transmembrane</keyword>
<sequence>MWHIFILILLIFYLVIAYLLFKKWLFLFLQDEDMSSSQRSYSGVILLIATIFWPVVVPFAYLELLNFQLKYSQEIQLLKNQADNSNKHENYSVK</sequence>